<reference evidence="5 6" key="1">
    <citation type="submission" date="2024-09" db="EMBL/GenBank/DDBJ databases">
        <authorList>
            <person name="Sun Q."/>
            <person name="Mori K."/>
        </authorList>
    </citation>
    <scope>NUCLEOTIDE SEQUENCE [LARGE SCALE GENOMIC DNA]</scope>
    <source>
        <strain evidence="5 6">CCM 7538</strain>
    </source>
</reference>
<dbReference type="Pfam" id="PF01420">
    <property type="entry name" value="Methylase_S"/>
    <property type="match status" value="1"/>
</dbReference>
<evidence type="ECO:0000313" key="5">
    <source>
        <dbReference type="EMBL" id="MFC0322642.1"/>
    </source>
</evidence>
<keyword evidence="5" id="KW-0255">Endonuclease</keyword>
<dbReference type="GO" id="GO:0016787">
    <property type="term" value="F:hydrolase activity"/>
    <property type="evidence" value="ECO:0007669"/>
    <property type="project" value="UniProtKB-KW"/>
</dbReference>
<evidence type="ECO:0000259" key="4">
    <source>
        <dbReference type="Pfam" id="PF01420"/>
    </source>
</evidence>
<comment type="similarity">
    <text evidence="1">Belongs to the type-I restriction system S methylase family.</text>
</comment>
<keyword evidence="3" id="KW-0238">DNA-binding</keyword>
<dbReference type="GO" id="GO:0004519">
    <property type="term" value="F:endonuclease activity"/>
    <property type="evidence" value="ECO:0007669"/>
    <property type="project" value="UniProtKB-KW"/>
</dbReference>
<keyword evidence="5" id="KW-0378">Hydrolase</keyword>
<feature type="domain" description="Type I restriction modification DNA specificity" evidence="4">
    <location>
        <begin position="10"/>
        <end position="164"/>
    </location>
</feature>
<evidence type="ECO:0000256" key="3">
    <source>
        <dbReference type="ARBA" id="ARBA00023125"/>
    </source>
</evidence>
<organism evidence="5 6">
    <name type="scientific">Gallibacterium melopsittaci</name>
    <dbReference type="NCBI Taxonomy" id="516063"/>
    <lineage>
        <taxon>Bacteria</taxon>
        <taxon>Pseudomonadati</taxon>
        <taxon>Pseudomonadota</taxon>
        <taxon>Gammaproteobacteria</taxon>
        <taxon>Pasteurellales</taxon>
        <taxon>Pasteurellaceae</taxon>
        <taxon>Gallibacterium</taxon>
    </lineage>
</organism>
<evidence type="ECO:0000256" key="1">
    <source>
        <dbReference type="ARBA" id="ARBA00010923"/>
    </source>
</evidence>
<dbReference type="PANTHER" id="PTHR43140:SF1">
    <property type="entry name" value="TYPE I RESTRICTION ENZYME ECOKI SPECIFICITY SUBUNIT"/>
    <property type="match status" value="1"/>
</dbReference>
<gene>
    <name evidence="5" type="ORF">ACFFHT_03575</name>
</gene>
<dbReference type="EC" id="3.1.21.-" evidence="5"/>
<dbReference type="InterPro" id="IPR051212">
    <property type="entry name" value="Type-I_RE_S_subunit"/>
</dbReference>
<evidence type="ECO:0000313" key="6">
    <source>
        <dbReference type="Proteomes" id="UP001589769"/>
    </source>
</evidence>
<keyword evidence="5" id="KW-0540">Nuclease</keyword>
<protein>
    <submittedName>
        <fullName evidence="5">Restriction endonuclease subunit S</fullName>
        <ecNumber evidence="5">3.1.21.-</ecNumber>
    </submittedName>
</protein>
<dbReference type="EMBL" id="JBHLWA010000014">
    <property type="protein sequence ID" value="MFC0322642.1"/>
    <property type="molecule type" value="Genomic_DNA"/>
</dbReference>
<feature type="non-terminal residue" evidence="5">
    <location>
        <position position="164"/>
    </location>
</feature>
<evidence type="ECO:0000256" key="2">
    <source>
        <dbReference type="ARBA" id="ARBA00022747"/>
    </source>
</evidence>
<accession>A0ABV6HVI5</accession>
<dbReference type="PANTHER" id="PTHR43140">
    <property type="entry name" value="TYPE-1 RESTRICTION ENZYME ECOKI SPECIFICITY PROTEIN"/>
    <property type="match status" value="1"/>
</dbReference>
<dbReference type="InterPro" id="IPR044946">
    <property type="entry name" value="Restrct_endonuc_typeI_TRD_sf"/>
</dbReference>
<sequence length="164" mass="18348">MCCSLEFTDAWEQCKLGEVVNFFSGLTYSPENIVDDGVLVIRSSNIKDGELVNSDNVYVNPNYANSTVVKTGDIIVVVRNGSRDLIGKHAQVKSIENQSVIGAFMTGIRYDVPEFINALLDTSQFKIEINKNIGATINQITMKEFKKMLFPFPPFPEQQKIGEF</sequence>
<keyword evidence="6" id="KW-1185">Reference proteome</keyword>
<name>A0ABV6HVI5_9PAST</name>
<comment type="caution">
    <text evidence="5">The sequence shown here is derived from an EMBL/GenBank/DDBJ whole genome shotgun (WGS) entry which is preliminary data.</text>
</comment>
<proteinExistence type="inferred from homology"/>
<keyword evidence="2" id="KW-0680">Restriction system</keyword>
<dbReference type="SUPFAM" id="SSF116734">
    <property type="entry name" value="DNA methylase specificity domain"/>
    <property type="match status" value="1"/>
</dbReference>
<dbReference type="RefSeq" id="WP_382373540.1">
    <property type="nucleotide sequence ID" value="NZ_JBHLWA010000014.1"/>
</dbReference>
<dbReference type="InterPro" id="IPR000055">
    <property type="entry name" value="Restrct_endonuc_typeI_TRD"/>
</dbReference>
<dbReference type="Proteomes" id="UP001589769">
    <property type="component" value="Unassembled WGS sequence"/>
</dbReference>
<dbReference type="Gene3D" id="3.90.220.20">
    <property type="entry name" value="DNA methylase specificity domains"/>
    <property type="match status" value="1"/>
</dbReference>